<dbReference type="SUPFAM" id="SSF46785">
    <property type="entry name" value="Winged helix' DNA-binding domain"/>
    <property type="match status" value="1"/>
</dbReference>
<dbReference type="InterPro" id="IPR000835">
    <property type="entry name" value="HTH_MarR-typ"/>
</dbReference>
<comment type="caution">
    <text evidence="5">The sequence shown here is derived from an EMBL/GenBank/DDBJ whole genome shotgun (WGS) entry which is preliminary data.</text>
</comment>
<dbReference type="SMART" id="SM00347">
    <property type="entry name" value="HTH_MARR"/>
    <property type="match status" value="1"/>
</dbReference>
<dbReference type="PANTHER" id="PTHR42756:SF1">
    <property type="entry name" value="TRANSCRIPTIONAL REPRESSOR OF EMRAB OPERON"/>
    <property type="match status" value="1"/>
</dbReference>
<organism evidence="5 6">
    <name type="scientific">Parageobacillus genomosp. 1</name>
    <dbReference type="NCBI Taxonomy" id="1295642"/>
    <lineage>
        <taxon>Bacteria</taxon>
        <taxon>Bacillati</taxon>
        <taxon>Bacillota</taxon>
        <taxon>Bacilli</taxon>
        <taxon>Bacillales</taxon>
        <taxon>Anoxybacillaceae</taxon>
        <taxon>Parageobacillus</taxon>
    </lineage>
</organism>
<dbReference type="AlphaFoldDB" id="A0ABC9VAX0"/>
<sequence length="139" mass="15944">MNEYFCQCLYFTANRLARIMNKMAEEEFAPLGLSPTYAFLLMAVKDKPGITQKELSEILHIAPSTSTRFVEKLEMKGLVQRKNEGKLTLIYPTEKGLAIQGEIKKCWKNLYNRYSEVLGEERGVKLTSEIDLACNELEK</sequence>
<evidence type="ECO:0000313" key="6">
    <source>
        <dbReference type="Proteomes" id="UP000023566"/>
    </source>
</evidence>
<evidence type="ECO:0000256" key="3">
    <source>
        <dbReference type="ARBA" id="ARBA00023163"/>
    </source>
</evidence>
<evidence type="ECO:0000256" key="1">
    <source>
        <dbReference type="ARBA" id="ARBA00023015"/>
    </source>
</evidence>
<keyword evidence="2" id="KW-0238">DNA-binding</keyword>
<evidence type="ECO:0000313" key="5">
    <source>
        <dbReference type="EMBL" id="EZP75202.1"/>
    </source>
</evidence>
<keyword evidence="3" id="KW-0804">Transcription</keyword>
<dbReference type="InterPro" id="IPR036388">
    <property type="entry name" value="WH-like_DNA-bd_sf"/>
</dbReference>
<dbReference type="Pfam" id="PF01047">
    <property type="entry name" value="MarR"/>
    <property type="match status" value="1"/>
</dbReference>
<dbReference type="PROSITE" id="PS50995">
    <property type="entry name" value="HTH_MARR_2"/>
    <property type="match status" value="1"/>
</dbReference>
<keyword evidence="6" id="KW-1185">Reference proteome</keyword>
<dbReference type="EMBL" id="AOTZ01000009">
    <property type="protein sequence ID" value="EZP75202.1"/>
    <property type="molecule type" value="Genomic_DNA"/>
</dbReference>
<dbReference type="Gene3D" id="1.10.10.10">
    <property type="entry name" value="Winged helix-like DNA-binding domain superfamily/Winged helix DNA-binding domain"/>
    <property type="match status" value="1"/>
</dbReference>
<dbReference type="PANTHER" id="PTHR42756">
    <property type="entry name" value="TRANSCRIPTIONAL REGULATOR, MARR"/>
    <property type="match status" value="1"/>
</dbReference>
<reference evidence="5 6" key="1">
    <citation type="journal article" date="2014" name="Appl. Microbiol. Biotechnol.">
        <title>Transformable facultative thermophile Geobacillus stearothermophilus NUB3621 as a host strain for metabolic engineering.</title>
        <authorList>
            <person name="Blanchard K."/>
            <person name="Robic S."/>
            <person name="Matsumura I."/>
        </authorList>
    </citation>
    <scope>NUCLEOTIDE SEQUENCE [LARGE SCALE GENOMIC DNA]</scope>
    <source>
        <strain evidence="5 6">NUB3621</strain>
    </source>
</reference>
<dbReference type="GO" id="GO:0003677">
    <property type="term" value="F:DNA binding"/>
    <property type="evidence" value="ECO:0007669"/>
    <property type="project" value="UniProtKB-KW"/>
</dbReference>
<feature type="domain" description="HTH marR-type" evidence="4">
    <location>
        <begin position="6"/>
        <end position="139"/>
    </location>
</feature>
<dbReference type="GO" id="GO:0006355">
    <property type="term" value="P:regulation of DNA-templated transcription"/>
    <property type="evidence" value="ECO:0007669"/>
    <property type="project" value="UniProtKB-ARBA"/>
</dbReference>
<keyword evidence="1" id="KW-0805">Transcription regulation</keyword>
<name>A0ABC9VAX0_9BACL</name>
<proteinExistence type="predicted"/>
<accession>A0ABC9VAX0</accession>
<dbReference type="InterPro" id="IPR036390">
    <property type="entry name" value="WH_DNA-bd_sf"/>
</dbReference>
<evidence type="ECO:0000259" key="4">
    <source>
        <dbReference type="PROSITE" id="PS50995"/>
    </source>
</evidence>
<gene>
    <name evidence="5" type="ORF">H839_16918</name>
</gene>
<evidence type="ECO:0000256" key="2">
    <source>
        <dbReference type="ARBA" id="ARBA00023125"/>
    </source>
</evidence>
<protein>
    <submittedName>
        <fullName evidence="5">MarR family transcriptional regulator</fullName>
    </submittedName>
</protein>
<dbReference type="Proteomes" id="UP000023566">
    <property type="component" value="Chromosome"/>
</dbReference>